<evidence type="ECO:0000313" key="1">
    <source>
        <dbReference type="EMBL" id="QDT32556.1"/>
    </source>
</evidence>
<gene>
    <name evidence="1" type="ORF">Mal48_18030</name>
</gene>
<dbReference type="AlphaFoldDB" id="A0A517QLQ0"/>
<evidence type="ECO:0000313" key="2">
    <source>
        <dbReference type="Proteomes" id="UP000315724"/>
    </source>
</evidence>
<sequence>MTMFDRIIVAAIDGISFTIQRTKLVTELYAADSFEDRAISTCQHKLSGGLIMALYDFKSS</sequence>
<name>A0A517QLQ0_9PLAN</name>
<reference evidence="1 2" key="1">
    <citation type="submission" date="2019-02" db="EMBL/GenBank/DDBJ databases">
        <title>Deep-cultivation of Planctomycetes and their phenomic and genomic characterization uncovers novel biology.</title>
        <authorList>
            <person name="Wiegand S."/>
            <person name="Jogler M."/>
            <person name="Boedeker C."/>
            <person name="Pinto D."/>
            <person name="Vollmers J."/>
            <person name="Rivas-Marin E."/>
            <person name="Kohn T."/>
            <person name="Peeters S.H."/>
            <person name="Heuer A."/>
            <person name="Rast P."/>
            <person name="Oberbeckmann S."/>
            <person name="Bunk B."/>
            <person name="Jeske O."/>
            <person name="Meyerdierks A."/>
            <person name="Storesund J.E."/>
            <person name="Kallscheuer N."/>
            <person name="Luecker S."/>
            <person name="Lage O.M."/>
            <person name="Pohl T."/>
            <person name="Merkel B.J."/>
            <person name="Hornburger P."/>
            <person name="Mueller R.-W."/>
            <person name="Bruemmer F."/>
            <person name="Labrenz M."/>
            <person name="Spormann A.M."/>
            <person name="Op den Camp H."/>
            <person name="Overmann J."/>
            <person name="Amann R."/>
            <person name="Jetten M.S.M."/>
            <person name="Mascher T."/>
            <person name="Medema M.H."/>
            <person name="Devos D.P."/>
            <person name="Kaster A.-K."/>
            <person name="Ovreas L."/>
            <person name="Rohde M."/>
            <person name="Galperin M.Y."/>
            <person name="Jogler C."/>
        </authorList>
    </citation>
    <scope>NUCLEOTIDE SEQUENCE [LARGE SCALE GENOMIC DNA]</scope>
    <source>
        <strain evidence="1 2">Mal48</strain>
    </source>
</reference>
<proteinExistence type="predicted"/>
<keyword evidence="2" id="KW-1185">Reference proteome</keyword>
<protein>
    <submittedName>
        <fullName evidence="1">Uncharacterized protein</fullName>
    </submittedName>
</protein>
<accession>A0A517QLQ0</accession>
<dbReference type="EMBL" id="CP036267">
    <property type="protein sequence ID" value="QDT32556.1"/>
    <property type="molecule type" value="Genomic_DNA"/>
</dbReference>
<dbReference type="KEGG" id="tpol:Mal48_18030"/>
<dbReference type="Proteomes" id="UP000315724">
    <property type="component" value="Chromosome"/>
</dbReference>
<organism evidence="1 2">
    <name type="scientific">Thalassoglobus polymorphus</name>
    <dbReference type="NCBI Taxonomy" id="2527994"/>
    <lineage>
        <taxon>Bacteria</taxon>
        <taxon>Pseudomonadati</taxon>
        <taxon>Planctomycetota</taxon>
        <taxon>Planctomycetia</taxon>
        <taxon>Planctomycetales</taxon>
        <taxon>Planctomycetaceae</taxon>
        <taxon>Thalassoglobus</taxon>
    </lineage>
</organism>